<keyword evidence="6" id="KW-0539">Nucleus</keyword>
<name>A0A067T3B5_GALM3</name>
<proteinExistence type="predicted"/>
<evidence type="ECO:0000313" key="8">
    <source>
        <dbReference type="EMBL" id="KDR73483.1"/>
    </source>
</evidence>
<dbReference type="GO" id="GO:0071140">
    <property type="term" value="P:resolution of mitotic recombination intermediates"/>
    <property type="evidence" value="ECO:0007669"/>
    <property type="project" value="TreeGrafter"/>
</dbReference>
<reference evidence="9" key="1">
    <citation type="journal article" date="2014" name="Proc. Natl. Acad. Sci. U.S.A.">
        <title>Extensive sampling of basidiomycete genomes demonstrates inadequacy of the white-rot/brown-rot paradigm for wood decay fungi.</title>
        <authorList>
            <person name="Riley R."/>
            <person name="Salamov A.A."/>
            <person name="Brown D.W."/>
            <person name="Nagy L.G."/>
            <person name="Floudas D."/>
            <person name="Held B.W."/>
            <person name="Levasseur A."/>
            <person name="Lombard V."/>
            <person name="Morin E."/>
            <person name="Otillar R."/>
            <person name="Lindquist E.A."/>
            <person name="Sun H."/>
            <person name="LaButti K.M."/>
            <person name="Schmutz J."/>
            <person name="Jabbour D."/>
            <person name="Luo H."/>
            <person name="Baker S.E."/>
            <person name="Pisabarro A.G."/>
            <person name="Walton J.D."/>
            <person name="Blanchette R.A."/>
            <person name="Henrissat B."/>
            <person name="Martin F."/>
            <person name="Cullen D."/>
            <person name="Hibbett D.S."/>
            <person name="Grigoriev I.V."/>
        </authorList>
    </citation>
    <scope>NUCLEOTIDE SEQUENCE [LARGE SCALE GENOMIC DNA]</scope>
    <source>
        <strain evidence="9">CBS 339.88</strain>
    </source>
</reference>
<organism evidence="8 9">
    <name type="scientific">Galerina marginata (strain CBS 339.88)</name>
    <dbReference type="NCBI Taxonomy" id="685588"/>
    <lineage>
        <taxon>Eukaryota</taxon>
        <taxon>Fungi</taxon>
        <taxon>Dikarya</taxon>
        <taxon>Basidiomycota</taxon>
        <taxon>Agaricomycotina</taxon>
        <taxon>Agaricomycetes</taxon>
        <taxon>Agaricomycetidae</taxon>
        <taxon>Agaricales</taxon>
        <taxon>Agaricineae</taxon>
        <taxon>Strophariaceae</taxon>
        <taxon>Galerina</taxon>
    </lineage>
</organism>
<dbReference type="PANTHER" id="PTHR46487:SF1">
    <property type="entry name" value="DNA REPAIR PROTEIN XRCC3"/>
    <property type="match status" value="1"/>
</dbReference>
<dbReference type="SUPFAM" id="SSF52540">
    <property type="entry name" value="P-loop containing nucleoside triphosphate hydrolases"/>
    <property type="match status" value="1"/>
</dbReference>
<dbReference type="GO" id="GO:0000722">
    <property type="term" value="P:telomere maintenance via recombination"/>
    <property type="evidence" value="ECO:0007669"/>
    <property type="project" value="TreeGrafter"/>
</dbReference>
<dbReference type="EMBL" id="KL142385">
    <property type="protein sequence ID" value="KDR73483.1"/>
    <property type="molecule type" value="Genomic_DNA"/>
</dbReference>
<dbReference type="GO" id="GO:0061982">
    <property type="term" value="P:meiosis I cell cycle process"/>
    <property type="evidence" value="ECO:0007669"/>
    <property type="project" value="UniProtKB-ARBA"/>
</dbReference>
<evidence type="ECO:0000313" key="9">
    <source>
        <dbReference type="Proteomes" id="UP000027222"/>
    </source>
</evidence>
<dbReference type="InterPro" id="IPR016467">
    <property type="entry name" value="DNA_recomb/repair_RecA-like"/>
</dbReference>
<dbReference type="OrthoDB" id="1861185at2759"/>
<dbReference type="GO" id="GO:0005524">
    <property type="term" value="F:ATP binding"/>
    <property type="evidence" value="ECO:0007669"/>
    <property type="project" value="UniProtKB-KW"/>
</dbReference>
<dbReference type="Pfam" id="PF08423">
    <property type="entry name" value="Rad51"/>
    <property type="match status" value="1"/>
</dbReference>
<keyword evidence="5" id="KW-0234">DNA repair</keyword>
<dbReference type="GO" id="GO:0033065">
    <property type="term" value="C:Rad51C-XRCC3 complex"/>
    <property type="evidence" value="ECO:0007669"/>
    <property type="project" value="TreeGrafter"/>
</dbReference>
<dbReference type="CDD" id="cd19491">
    <property type="entry name" value="XRCC3"/>
    <property type="match status" value="1"/>
</dbReference>
<dbReference type="GO" id="GO:0045003">
    <property type="term" value="P:double-strand break repair via synthesis-dependent strand annealing"/>
    <property type="evidence" value="ECO:0007669"/>
    <property type="project" value="TreeGrafter"/>
</dbReference>
<evidence type="ECO:0000256" key="3">
    <source>
        <dbReference type="ARBA" id="ARBA00022763"/>
    </source>
</evidence>
<feature type="non-terminal residue" evidence="8">
    <location>
        <position position="1"/>
    </location>
</feature>
<evidence type="ECO:0000256" key="1">
    <source>
        <dbReference type="ARBA" id="ARBA00004123"/>
    </source>
</evidence>
<keyword evidence="4" id="KW-0067">ATP-binding</keyword>
<dbReference type="STRING" id="685588.A0A067T3B5"/>
<dbReference type="InterPro" id="IPR020588">
    <property type="entry name" value="RecA_ATP-bd"/>
</dbReference>
<dbReference type="InterPro" id="IPR013632">
    <property type="entry name" value="Rad51_C"/>
</dbReference>
<dbReference type="PANTHER" id="PTHR46487">
    <property type="entry name" value="DNA REPAIR PROTEIN XRCC3"/>
    <property type="match status" value="1"/>
</dbReference>
<feature type="domain" description="RecA family profile 1" evidence="7">
    <location>
        <begin position="53"/>
        <end position="233"/>
    </location>
</feature>
<evidence type="ECO:0000256" key="4">
    <source>
        <dbReference type="ARBA" id="ARBA00022840"/>
    </source>
</evidence>
<dbReference type="GO" id="GO:0140664">
    <property type="term" value="F:ATP-dependent DNA damage sensor activity"/>
    <property type="evidence" value="ECO:0007669"/>
    <property type="project" value="InterPro"/>
</dbReference>
<protein>
    <recommendedName>
        <fullName evidence="7">RecA family profile 1 domain-containing protein</fullName>
    </recommendedName>
</protein>
<dbReference type="HOGENOM" id="CLU_044372_1_0_1"/>
<dbReference type="InterPro" id="IPR047348">
    <property type="entry name" value="XRCC3-like_C"/>
</dbReference>
<accession>A0A067T3B5</accession>
<evidence type="ECO:0000259" key="7">
    <source>
        <dbReference type="PROSITE" id="PS50162"/>
    </source>
</evidence>
<evidence type="ECO:0000256" key="5">
    <source>
        <dbReference type="ARBA" id="ARBA00023204"/>
    </source>
</evidence>
<keyword evidence="2" id="KW-0547">Nucleotide-binding</keyword>
<dbReference type="Proteomes" id="UP000027222">
    <property type="component" value="Unassembled WGS sequence"/>
</dbReference>
<comment type="subcellular location">
    <subcellularLocation>
        <location evidence="1">Nucleus</location>
    </subcellularLocation>
</comment>
<keyword evidence="3" id="KW-0227">DNA damage</keyword>
<evidence type="ECO:0000256" key="6">
    <source>
        <dbReference type="ARBA" id="ARBA00023242"/>
    </source>
</evidence>
<sequence>NSLTVEDLLLTPTQDIAKRCKTSPIEIKRIVDIVLCATCPPELSRLEILAADGDEKFSTGDDTLDDALGGGIRTGMVWEVVGESSAGKTQLALQLSLFVQMPLDSGGLSGSACYLTTSSKLPTDRLVQICELDGTLSSSLCLEHVHTLAVPTVAMLQEVLTNNLPKFILGQVSKGLRPVKLVIIDALGELFHSNTKTTTSTLVERSKNIASLSASLHELADVHKVAVVVLNEVIDRFDRPRHDQREADLLYENQSRWFNTAEFFGESKKEASLGLVWANQINTRIMLTRTGRRRYLSDQDLPKRRRLNETVEHTVQVPRLANEDEQQSTLIRRLTIIFSTVSSPLSLDYVVTERGITVLPDE</sequence>
<dbReference type="GO" id="GO:0090656">
    <property type="term" value="P:t-circle formation"/>
    <property type="evidence" value="ECO:0007669"/>
    <property type="project" value="TreeGrafter"/>
</dbReference>
<dbReference type="Gene3D" id="3.40.50.300">
    <property type="entry name" value="P-loop containing nucleotide triphosphate hydrolases"/>
    <property type="match status" value="1"/>
</dbReference>
<dbReference type="PROSITE" id="PS50162">
    <property type="entry name" value="RECA_2"/>
    <property type="match status" value="1"/>
</dbReference>
<gene>
    <name evidence="8" type="ORF">GALMADRAFT_25891</name>
</gene>
<dbReference type="GO" id="GO:0005657">
    <property type="term" value="C:replication fork"/>
    <property type="evidence" value="ECO:0007669"/>
    <property type="project" value="TreeGrafter"/>
</dbReference>
<dbReference type="GO" id="GO:0000400">
    <property type="term" value="F:four-way junction DNA binding"/>
    <property type="evidence" value="ECO:0007669"/>
    <property type="project" value="TreeGrafter"/>
</dbReference>
<evidence type="ECO:0000256" key="2">
    <source>
        <dbReference type="ARBA" id="ARBA00022741"/>
    </source>
</evidence>
<feature type="non-terminal residue" evidence="8">
    <location>
        <position position="362"/>
    </location>
</feature>
<dbReference type="AlphaFoldDB" id="A0A067T3B5"/>
<dbReference type="InterPro" id="IPR027417">
    <property type="entry name" value="P-loop_NTPase"/>
</dbReference>
<dbReference type="PIRSF" id="PIRSF005856">
    <property type="entry name" value="Rad51"/>
    <property type="match status" value="1"/>
</dbReference>
<keyword evidence="9" id="KW-1185">Reference proteome</keyword>